<keyword evidence="1" id="KW-0812">Transmembrane</keyword>
<gene>
    <name evidence="2" type="ORF">CLLU_25990</name>
</gene>
<reference evidence="2 3" key="1">
    <citation type="submission" date="2018-03" db="EMBL/GenBank/DDBJ databases">
        <title>Genome sequence of Clostridium luticellarii DSM 29923.</title>
        <authorList>
            <person name="Poehlein A."/>
            <person name="Daniel R."/>
        </authorList>
    </citation>
    <scope>NUCLEOTIDE SEQUENCE [LARGE SCALE GENOMIC DNA]</scope>
    <source>
        <strain evidence="2 3">DSM 29923</strain>
    </source>
</reference>
<dbReference type="AlphaFoldDB" id="A0A2T0BIK3"/>
<evidence type="ECO:0000313" key="2">
    <source>
        <dbReference type="EMBL" id="PRR83673.1"/>
    </source>
</evidence>
<dbReference type="NCBIfam" id="TIGR02359">
    <property type="entry name" value="thiW"/>
    <property type="match status" value="1"/>
</dbReference>
<evidence type="ECO:0000256" key="1">
    <source>
        <dbReference type="SAM" id="Phobius"/>
    </source>
</evidence>
<organism evidence="2 3">
    <name type="scientific">Clostridium luticellarii</name>
    <dbReference type="NCBI Taxonomy" id="1691940"/>
    <lineage>
        <taxon>Bacteria</taxon>
        <taxon>Bacillati</taxon>
        <taxon>Bacillota</taxon>
        <taxon>Clostridia</taxon>
        <taxon>Eubacteriales</taxon>
        <taxon>Clostridiaceae</taxon>
        <taxon>Clostridium</taxon>
    </lineage>
</organism>
<dbReference type="RefSeq" id="WP_158255926.1">
    <property type="nucleotide sequence ID" value="NZ_JALCQO010000060.1"/>
</dbReference>
<keyword evidence="1" id="KW-0472">Membrane</keyword>
<comment type="caution">
    <text evidence="2">The sequence shown here is derived from an EMBL/GenBank/DDBJ whole genome shotgun (WGS) entry which is preliminary data.</text>
</comment>
<name>A0A2T0BIK3_9CLOT</name>
<dbReference type="Pfam" id="PF09512">
    <property type="entry name" value="ThiW"/>
    <property type="match status" value="1"/>
</dbReference>
<dbReference type="InterPro" id="IPR012652">
    <property type="entry name" value="ThiW"/>
</dbReference>
<sequence>MEKSIIKKEVFTALLASISYVLSTFVSFPRMAPFQHFINVIGAVFLGPLWGFNCALLTGLMRMILNGSTILAVIGAVVGAFLSGLLYKKFHKLIWAVIGEVIGTGILSAIISYPFMRAFYGLPKTSIFTYIPFFIPASLMGATLGYILLKALEKSRVLPYLKSLLNN</sequence>
<dbReference type="OrthoDB" id="5516776at2"/>
<keyword evidence="1" id="KW-1133">Transmembrane helix</keyword>
<proteinExistence type="predicted"/>
<accession>A0A2T0BIK3</accession>
<dbReference type="EMBL" id="PVXP01000044">
    <property type="protein sequence ID" value="PRR83673.1"/>
    <property type="molecule type" value="Genomic_DNA"/>
</dbReference>
<feature type="transmembrane region" description="Helical" evidence="1">
    <location>
        <begin position="37"/>
        <end position="57"/>
    </location>
</feature>
<feature type="transmembrane region" description="Helical" evidence="1">
    <location>
        <begin position="69"/>
        <end position="87"/>
    </location>
</feature>
<keyword evidence="3" id="KW-1185">Reference proteome</keyword>
<dbReference type="Proteomes" id="UP000237798">
    <property type="component" value="Unassembled WGS sequence"/>
</dbReference>
<evidence type="ECO:0000313" key="3">
    <source>
        <dbReference type="Proteomes" id="UP000237798"/>
    </source>
</evidence>
<feature type="transmembrane region" description="Helical" evidence="1">
    <location>
        <begin position="12"/>
        <end position="31"/>
    </location>
</feature>
<dbReference type="Gene3D" id="1.10.1760.20">
    <property type="match status" value="1"/>
</dbReference>
<feature type="transmembrane region" description="Helical" evidence="1">
    <location>
        <begin position="93"/>
        <end position="115"/>
    </location>
</feature>
<dbReference type="PIRSF" id="PIRSF024534">
    <property type="entry name" value="ThiW"/>
    <property type="match status" value="1"/>
</dbReference>
<feature type="transmembrane region" description="Helical" evidence="1">
    <location>
        <begin position="127"/>
        <end position="149"/>
    </location>
</feature>
<protein>
    <submittedName>
        <fullName evidence="2">Thiamine-precursor transporter protein (ThiW)</fullName>
    </submittedName>
</protein>